<dbReference type="PANTHER" id="PTHR19433">
    <property type="entry name" value="T-CELL RECEPTOR ALPHA CHAIN V REGION-RELATED"/>
    <property type="match status" value="1"/>
</dbReference>
<protein>
    <recommendedName>
        <fullName evidence="9">Ig-like domain-containing protein</fullName>
    </recommendedName>
</protein>
<keyword evidence="3" id="KW-0732">Signal</keyword>
<feature type="region of interest" description="Disordered" evidence="8">
    <location>
        <begin position="107"/>
        <end position="130"/>
    </location>
</feature>
<keyword evidence="7" id="KW-0325">Glycoprotein</keyword>
<proteinExistence type="predicted"/>
<evidence type="ECO:0000256" key="8">
    <source>
        <dbReference type="SAM" id="MobiDB-lite"/>
    </source>
</evidence>
<sequence>MVVLGALGTAQILQPHSAEVLDGAPLNLTCEHSSINPGDYIQWYRLFHNRGLQFIVSGFKDTAPVSTLEGTLHISKDRKSSALALLAPGLGDAAVYYCALSDTVGQAGAAPHKNTEWEGGASSGGRWEEE</sequence>
<accession>A0A151PGY9</accession>
<evidence type="ECO:0000256" key="5">
    <source>
        <dbReference type="ARBA" id="ARBA00023136"/>
    </source>
</evidence>
<dbReference type="PROSITE" id="PS50835">
    <property type="entry name" value="IG_LIKE"/>
    <property type="match status" value="1"/>
</dbReference>
<dbReference type="InterPro" id="IPR013783">
    <property type="entry name" value="Ig-like_fold"/>
</dbReference>
<evidence type="ECO:0000256" key="4">
    <source>
        <dbReference type="ARBA" id="ARBA00022859"/>
    </source>
</evidence>
<dbReference type="PANTHER" id="PTHR19433:SF111">
    <property type="entry name" value="T CELL RECEPTOR ALPHA VARIABLE 4"/>
    <property type="match status" value="1"/>
</dbReference>
<evidence type="ECO:0000256" key="1">
    <source>
        <dbReference type="ARBA" id="ARBA00004236"/>
    </source>
</evidence>
<evidence type="ECO:0000259" key="9">
    <source>
        <dbReference type="PROSITE" id="PS50835"/>
    </source>
</evidence>
<keyword evidence="4" id="KW-0391">Immunity</keyword>
<dbReference type="EMBL" id="AKHW03000242">
    <property type="protein sequence ID" value="KYO48212.1"/>
    <property type="molecule type" value="Genomic_DNA"/>
</dbReference>
<keyword evidence="6" id="KW-1015">Disulfide bond</keyword>
<keyword evidence="11" id="KW-1185">Reference proteome</keyword>
<comment type="caution">
    <text evidence="10">The sequence shown here is derived from an EMBL/GenBank/DDBJ whole genome shotgun (WGS) entry which is preliminary data.</text>
</comment>
<dbReference type="eggNOG" id="ENOG502S6PI">
    <property type="taxonomic scope" value="Eukaryota"/>
</dbReference>
<evidence type="ECO:0000313" key="10">
    <source>
        <dbReference type="EMBL" id="KYO48212.1"/>
    </source>
</evidence>
<gene>
    <name evidence="10" type="ORF">Y1Q_0010591</name>
</gene>
<evidence type="ECO:0000313" key="11">
    <source>
        <dbReference type="Proteomes" id="UP000050525"/>
    </source>
</evidence>
<dbReference type="Gene3D" id="2.60.40.10">
    <property type="entry name" value="Immunoglobulins"/>
    <property type="match status" value="1"/>
</dbReference>
<organism evidence="10 11">
    <name type="scientific">Alligator mississippiensis</name>
    <name type="common">American alligator</name>
    <dbReference type="NCBI Taxonomy" id="8496"/>
    <lineage>
        <taxon>Eukaryota</taxon>
        <taxon>Metazoa</taxon>
        <taxon>Chordata</taxon>
        <taxon>Craniata</taxon>
        <taxon>Vertebrata</taxon>
        <taxon>Euteleostomi</taxon>
        <taxon>Archelosauria</taxon>
        <taxon>Archosauria</taxon>
        <taxon>Crocodylia</taxon>
        <taxon>Alligatoridae</taxon>
        <taxon>Alligatorinae</taxon>
        <taxon>Alligator</taxon>
    </lineage>
</organism>
<comment type="subcellular location">
    <subcellularLocation>
        <location evidence="1">Cell membrane</location>
    </subcellularLocation>
</comment>
<dbReference type="InterPro" id="IPR013106">
    <property type="entry name" value="Ig_V-set"/>
</dbReference>
<keyword evidence="2" id="KW-1003">Cell membrane</keyword>
<dbReference type="InterPro" id="IPR052051">
    <property type="entry name" value="TCR_complex_component"/>
</dbReference>
<dbReference type="Proteomes" id="UP000050525">
    <property type="component" value="Unassembled WGS sequence"/>
</dbReference>
<dbReference type="GO" id="GO:0005886">
    <property type="term" value="C:plasma membrane"/>
    <property type="evidence" value="ECO:0007669"/>
    <property type="project" value="UniProtKB-SubCell"/>
</dbReference>
<reference evidence="10 11" key="1">
    <citation type="journal article" date="2012" name="Genome Biol.">
        <title>Sequencing three crocodilian genomes to illuminate the evolution of archosaurs and amniotes.</title>
        <authorList>
            <person name="St John J.A."/>
            <person name="Braun E.L."/>
            <person name="Isberg S.R."/>
            <person name="Miles L.G."/>
            <person name="Chong A.Y."/>
            <person name="Gongora J."/>
            <person name="Dalzell P."/>
            <person name="Moran C."/>
            <person name="Bed'hom B."/>
            <person name="Abzhanov A."/>
            <person name="Burgess S.C."/>
            <person name="Cooksey A.M."/>
            <person name="Castoe T.A."/>
            <person name="Crawford N.G."/>
            <person name="Densmore L.D."/>
            <person name="Drew J.C."/>
            <person name="Edwards S.V."/>
            <person name="Faircloth B.C."/>
            <person name="Fujita M.K."/>
            <person name="Greenwold M.J."/>
            <person name="Hoffmann F.G."/>
            <person name="Howard J.M."/>
            <person name="Iguchi T."/>
            <person name="Janes D.E."/>
            <person name="Khan S.Y."/>
            <person name="Kohno S."/>
            <person name="de Koning A.J."/>
            <person name="Lance S.L."/>
            <person name="McCarthy F.M."/>
            <person name="McCormack J.E."/>
            <person name="Merchant M.E."/>
            <person name="Peterson D.G."/>
            <person name="Pollock D.D."/>
            <person name="Pourmand N."/>
            <person name="Raney B.J."/>
            <person name="Roessler K.A."/>
            <person name="Sanford J.R."/>
            <person name="Sawyer R.H."/>
            <person name="Schmidt C.J."/>
            <person name="Triplett E.W."/>
            <person name="Tuberville T.D."/>
            <person name="Venegas-Anaya M."/>
            <person name="Howard J.T."/>
            <person name="Jarvis E.D."/>
            <person name="Guillette L.J.Jr."/>
            <person name="Glenn T.C."/>
            <person name="Green R.E."/>
            <person name="Ray D.A."/>
        </authorList>
    </citation>
    <scope>NUCLEOTIDE SEQUENCE [LARGE SCALE GENOMIC DNA]</scope>
    <source>
        <strain evidence="10">KSC_2009_1</strain>
    </source>
</reference>
<evidence type="ECO:0000256" key="2">
    <source>
        <dbReference type="ARBA" id="ARBA00022475"/>
    </source>
</evidence>
<feature type="domain" description="Ig-like" evidence="9">
    <location>
        <begin position="9"/>
        <end position="116"/>
    </location>
</feature>
<dbReference type="AlphaFoldDB" id="A0A151PGY9"/>
<dbReference type="InterPro" id="IPR007110">
    <property type="entry name" value="Ig-like_dom"/>
</dbReference>
<dbReference type="Pfam" id="PF07686">
    <property type="entry name" value="V-set"/>
    <property type="match status" value="1"/>
</dbReference>
<evidence type="ECO:0000256" key="3">
    <source>
        <dbReference type="ARBA" id="ARBA00022729"/>
    </source>
</evidence>
<evidence type="ECO:0000256" key="6">
    <source>
        <dbReference type="ARBA" id="ARBA00023157"/>
    </source>
</evidence>
<evidence type="ECO:0000256" key="7">
    <source>
        <dbReference type="ARBA" id="ARBA00023180"/>
    </source>
</evidence>
<dbReference type="SUPFAM" id="SSF48726">
    <property type="entry name" value="Immunoglobulin"/>
    <property type="match status" value="1"/>
</dbReference>
<dbReference type="GO" id="GO:0002376">
    <property type="term" value="P:immune system process"/>
    <property type="evidence" value="ECO:0007669"/>
    <property type="project" value="UniProtKB-KW"/>
</dbReference>
<dbReference type="InterPro" id="IPR036179">
    <property type="entry name" value="Ig-like_dom_sf"/>
</dbReference>
<keyword evidence="5" id="KW-0472">Membrane</keyword>
<dbReference type="GO" id="GO:0009617">
    <property type="term" value="P:response to bacterium"/>
    <property type="evidence" value="ECO:0007669"/>
    <property type="project" value="TreeGrafter"/>
</dbReference>
<name>A0A151PGY9_ALLMI</name>